<dbReference type="Proteomes" id="UP000765509">
    <property type="component" value="Unassembled WGS sequence"/>
</dbReference>
<sequence>MNNKSVVKRIRRIADSPTNTDAKGSDELYGKEFEVLNQSIDHFSSASPTKAPSKKFHSQIIPRNSKKLSNIPSSIPSPSANQSTFRTVIASPMRQSPIPYPRTSPVLTFQQLQPVTNTSRRREERPSFPFPAAQVFQRIEHFPIRAMREDPAVGNEVQGAMAKIFMSVYRNITEVIMYAKDRMIPGNASEEMAATFFWYEDELINDFQRTFDNLVRDN</sequence>
<organism evidence="1 2">
    <name type="scientific">Austropuccinia psidii MF-1</name>
    <dbReference type="NCBI Taxonomy" id="1389203"/>
    <lineage>
        <taxon>Eukaryota</taxon>
        <taxon>Fungi</taxon>
        <taxon>Dikarya</taxon>
        <taxon>Basidiomycota</taxon>
        <taxon>Pucciniomycotina</taxon>
        <taxon>Pucciniomycetes</taxon>
        <taxon>Pucciniales</taxon>
        <taxon>Sphaerophragmiaceae</taxon>
        <taxon>Austropuccinia</taxon>
    </lineage>
</organism>
<proteinExistence type="predicted"/>
<reference evidence="1" key="1">
    <citation type="submission" date="2021-03" db="EMBL/GenBank/DDBJ databases">
        <title>Draft genome sequence of rust myrtle Austropuccinia psidii MF-1, a brazilian biotype.</title>
        <authorList>
            <person name="Quecine M.C."/>
            <person name="Pachon D.M.R."/>
            <person name="Bonatelli M.L."/>
            <person name="Correr F.H."/>
            <person name="Franceschini L.M."/>
            <person name="Leite T.F."/>
            <person name="Margarido G.R.A."/>
            <person name="Almeida C.A."/>
            <person name="Ferrarezi J.A."/>
            <person name="Labate C.A."/>
        </authorList>
    </citation>
    <scope>NUCLEOTIDE SEQUENCE</scope>
    <source>
        <strain evidence="1">MF-1</strain>
    </source>
</reference>
<protein>
    <submittedName>
        <fullName evidence="1">Uncharacterized protein</fullName>
    </submittedName>
</protein>
<keyword evidence="2" id="KW-1185">Reference proteome</keyword>
<comment type="caution">
    <text evidence="1">The sequence shown here is derived from an EMBL/GenBank/DDBJ whole genome shotgun (WGS) entry which is preliminary data.</text>
</comment>
<accession>A0A9Q3HW03</accession>
<evidence type="ECO:0000313" key="2">
    <source>
        <dbReference type="Proteomes" id="UP000765509"/>
    </source>
</evidence>
<dbReference type="AlphaFoldDB" id="A0A9Q3HW03"/>
<evidence type="ECO:0000313" key="1">
    <source>
        <dbReference type="EMBL" id="MBW0519158.1"/>
    </source>
</evidence>
<dbReference type="EMBL" id="AVOT02027173">
    <property type="protein sequence ID" value="MBW0519158.1"/>
    <property type="molecule type" value="Genomic_DNA"/>
</dbReference>
<gene>
    <name evidence="1" type="ORF">O181_058873</name>
</gene>
<name>A0A9Q3HW03_9BASI</name>